<dbReference type="OrthoDB" id="9778168at2"/>
<evidence type="ECO:0000259" key="2">
    <source>
        <dbReference type="Pfam" id="PF13635"/>
    </source>
</evidence>
<feature type="domain" description="AAA" evidence="1">
    <location>
        <begin position="17"/>
        <end position="133"/>
    </location>
</feature>
<dbReference type="Pfam" id="PF13173">
    <property type="entry name" value="AAA_14"/>
    <property type="match status" value="1"/>
</dbReference>
<gene>
    <name evidence="3" type="ORF">JCM15548_13610</name>
</gene>
<dbReference type="Pfam" id="PF13635">
    <property type="entry name" value="DUF4143"/>
    <property type="match status" value="1"/>
</dbReference>
<name>A0A0E9M0A1_9BACT</name>
<dbReference type="InterPro" id="IPR027417">
    <property type="entry name" value="P-loop_NTPase"/>
</dbReference>
<dbReference type="InterPro" id="IPR041682">
    <property type="entry name" value="AAA_14"/>
</dbReference>
<protein>
    <submittedName>
        <fullName evidence="3">AAA+ superfamily protein</fullName>
    </submittedName>
</protein>
<evidence type="ECO:0000313" key="3">
    <source>
        <dbReference type="EMBL" id="GAO31262.1"/>
    </source>
</evidence>
<keyword evidence="4" id="KW-1185">Reference proteome</keyword>
<feature type="domain" description="DUF4143" evidence="2">
    <location>
        <begin position="175"/>
        <end position="334"/>
    </location>
</feature>
<evidence type="ECO:0000313" key="4">
    <source>
        <dbReference type="Proteomes" id="UP000032900"/>
    </source>
</evidence>
<dbReference type="EMBL" id="BAZW01000042">
    <property type="protein sequence ID" value="GAO31262.1"/>
    <property type="molecule type" value="Genomic_DNA"/>
</dbReference>
<accession>A0A0E9M0A1</accession>
<dbReference type="SUPFAM" id="SSF52540">
    <property type="entry name" value="P-loop containing nucleoside triphosphate hydrolases"/>
    <property type="match status" value="1"/>
</dbReference>
<dbReference type="InterPro" id="IPR025420">
    <property type="entry name" value="DUF4143"/>
</dbReference>
<dbReference type="STRING" id="1236989.JCM15548_13610"/>
<comment type="caution">
    <text evidence="3">The sequence shown here is derived from an EMBL/GenBank/DDBJ whole genome shotgun (WGS) entry which is preliminary data.</text>
</comment>
<dbReference type="Proteomes" id="UP000032900">
    <property type="component" value="Unassembled WGS sequence"/>
</dbReference>
<evidence type="ECO:0000259" key="1">
    <source>
        <dbReference type="Pfam" id="PF13173"/>
    </source>
</evidence>
<proteinExistence type="predicted"/>
<organism evidence="3 4">
    <name type="scientific">Geofilum rubicundum JCM 15548</name>
    <dbReference type="NCBI Taxonomy" id="1236989"/>
    <lineage>
        <taxon>Bacteria</taxon>
        <taxon>Pseudomonadati</taxon>
        <taxon>Bacteroidota</taxon>
        <taxon>Bacteroidia</taxon>
        <taxon>Marinilabiliales</taxon>
        <taxon>Marinilabiliaceae</taxon>
        <taxon>Geofilum</taxon>
    </lineage>
</organism>
<dbReference type="PANTHER" id="PTHR43566">
    <property type="entry name" value="CONSERVED PROTEIN"/>
    <property type="match status" value="1"/>
</dbReference>
<dbReference type="AlphaFoldDB" id="A0A0E9M0A1"/>
<reference evidence="3 4" key="1">
    <citation type="journal article" date="2015" name="Microbes Environ.">
        <title>Distribution and evolution of nitrogen fixation genes in the phylum bacteroidetes.</title>
        <authorList>
            <person name="Inoue J."/>
            <person name="Oshima K."/>
            <person name="Suda W."/>
            <person name="Sakamoto M."/>
            <person name="Iino T."/>
            <person name="Noda S."/>
            <person name="Hongoh Y."/>
            <person name="Hattori M."/>
            <person name="Ohkuma M."/>
        </authorList>
    </citation>
    <scope>NUCLEOTIDE SEQUENCE [LARGE SCALE GENOMIC DNA]</scope>
    <source>
        <strain evidence="3">JCM 15548</strain>
    </source>
</reference>
<sequence length="387" mass="43585">MVNRELQTKLVEMAKKFPVVTLTGPRQSGKSTLLKITFPDYNYVSVEDPDTRLFATEDPRGFLATYPDKTIIDEVQRVPELFSYIQGQVDKVNNVGMYLLAGSHNFLLMQHVGQSLAGRTAILRLLPFSQLELKAAKILPATVDEEIFKGSYPRLYDKDIAPEDFYPFYIQTYVERDVRLMKNIGDLSKFIRFIKLCAGRIGQLLNLSSLANESGISVSTAQSWMSLLEASFILYLLKPDPNNYTKRLVKSPKLYFYDTGLACSLLGINNAQQLSIHFLRGGLFENLVINELQKKAINAGKEPELSFWRDSTGNEVDLLNTVNGKKNAWEIKSGATFSSDYFKGIKKWAQLSGTPSDQLHAIYTGDKSMKTSNGDVVAWKHLSDYIS</sequence>
<dbReference type="PANTHER" id="PTHR43566:SF2">
    <property type="entry name" value="DUF4143 DOMAIN-CONTAINING PROTEIN"/>
    <property type="match status" value="1"/>
</dbReference>
<dbReference type="RefSeq" id="WP_062127200.1">
    <property type="nucleotide sequence ID" value="NZ_BAZW01000042.1"/>
</dbReference>